<proteinExistence type="predicted"/>
<evidence type="ECO:0000256" key="2">
    <source>
        <dbReference type="SAM" id="Phobius"/>
    </source>
</evidence>
<keyword evidence="1" id="KW-0143">Chaperone</keyword>
<keyword evidence="2" id="KW-0812">Transmembrane</keyword>
<evidence type="ECO:0000256" key="1">
    <source>
        <dbReference type="ARBA" id="ARBA00023186"/>
    </source>
</evidence>
<dbReference type="PANTHER" id="PTHR44360:SF1">
    <property type="entry name" value="DNAJ HOMOLOG SUBFAMILY B MEMBER 9"/>
    <property type="match status" value="1"/>
</dbReference>
<dbReference type="SMART" id="SM00271">
    <property type="entry name" value="DnaJ"/>
    <property type="match status" value="1"/>
</dbReference>
<dbReference type="SUPFAM" id="SSF46565">
    <property type="entry name" value="Chaperone J-domain"/>
    <property type="match status" value="1"/>
</dbReference>
<evidence type="ECO:0000313" key="4">
    <source>
        <dbReference type="EMBL" id="KAJ1644864.1"/>
    </source>
</evidence>
<dbReference type="InterPro" id="IPR036869">
    <property type="entry name" value="J_dom_sf"/>
</dbReference>
<dbReference type="InterPro" id="IPR051948">
    <property type="entry name" value="Hsp70_co-chaperone_J-domain"/>
</dbReference>
<dbReference type="Pfam" id="PF00226">
    <property type="entry name" value="DnaJ"/>
    <property type="match status" value="1"/>
</dbReference>
<dbReference type="GO" id="GO:0051087">
    <property type="term" value="F:protein-folding chaperone binding"/>
    <property type="evidence" value="ECO:0007669"/>
    <property type="project" value="TreeGrafter"/>
</dbReference>
<dbReference type="GO" id="GO:0005783">
    <property type="term" value="C:endoplasmic reticulum"/>
    <property type="evidence" value="ECO:0007669"/>
    <property type="project" value="TreeGrafter"/>
</dbReference>
<dbReference type="InterPro" id="IPR001623">
    <property type="entry name" value="DnaJ_domain"/>
</dbReference>
<evidence type="ECO:0000259" key="3">
    <source>
        <dbReference type="PROSITE" id="PS50076"/>
    </source>
</evidence>
<organism evidence="4 5">
    <name type="scientific">Coemansia asiatica</name>
    <dbReference type="NCBI Taxonomy" id="1052880"/>
    <lineage>
        <taxon>Eukaryota</taxon>
        <taxon>Fungi</taxon>
        <taxon>Fungi incertae sedis</taxon>
        <taxon>Zoopagomycota</taxon>
        <taxon>Kickxellomycotina</taxon>
        <taxon>Kickxellomycetes</taxon>
        <taxon>Kickxellales</taxon>
        <taxon>Kickxellaceae</taxon>
        <taxon>Coemansia</taxon>
    </lineage>
</organism>
<sequence>MAGGELTGMFAWMFLPKLASSLVLTAAHWVLQRTSPRLVPHQSTKTYERHQRLSYIFVILIYLVYTLWETERNMAANYYHILGLTPKSFTQSELRRNFRHLSLALHPDKNPQGERQFIAVQAAYKVLADPVSRFVYDHAGLEAAACQSCTTVSDYILASIPRRTGVYMMYILGNVALQVFRLGLFGTYWRYIAICSFMALEILMMTGTSDPGFIRFLSWAAPHRTSFEIAQILRQLMVCIFIALNQIGPQFIPRDQGGNTKTLAGTLSSFVEKTNEEIVSGSRRMANMFVNTGLRRQLEEALAHEMRLGVAMGTDKSFGKEMMGRMQAEHAKNRN</sequence>
<dbReference type="GO" id="GO:0036503">
    <property type="term" value="P:ERAD pathway"/>
    <property type="evidence" value="ECO:0007669"/>
    <property type="project" value="TreeGrafter"/>
</dbReference>
<feature type="transmembrane region" description="Helical" evidence="2">
    <location>
        <begin position="12"/>
        <end position="31"/>
    </location>
</feature>
<reference evidence="4" key="1">
    <citation type="submission" date="2022-07" db="EMBL/GenBank/DDBJ databases">
        <title>Phylogenomic reconstructions and comparative analyses of Kickxellomycotina fungi.</title>
        <authorList>
            <person name="Reynolds N.K."/>
            <person name="Stajich J.E."/>
            <person name="Barry K."/>
            <person name="Grigoriev I.V."/>
            <person name="Crous P."/>
            <person name="Smith M.E."/>
        </authorList>
    </citation>
    <scope>NUCLEOTIDE SEQUENCE</scope>
    <source>
        <strain evidence="4">NBRC 105413</strain>
    </source>
</reference>
<accession>A0A9W7XLL5</accession>
<dbReference type="Proteomes" id="UP001145021">
    <property type="component" value="Unassembled WGS sequence"/>
</dbReference>
<dbReference type="Gene3D" id="1.10.287.110">
    <property type="entry name" value="DnaJ domain"/>
    <property type="match status" value="1"/>
</dbReference>
<feature type="transmembrane region" description="Helical" evidence="2">
    <location>
        <begin position="191"/>
        <end position="209"/>
    </location>
</feature>
<dbReference type="PANTHER" id="PTHR44360">
    <property type="entry name" value="DNAJ HOMOLOG SUBFAMILY B MEMBER 9"/>
    <property type="match status" value="1"/>
</dbReference>
<dbReference type="GO" id="GO:0051787">
    <property type="term" value="F:misfolded protein binding"/>
    <property type="evidence" value="ECO:0007669"/>
    <property type="project" value="TreeGrafter"/>
</dbReference>
<feature type="transmembrane region" description="Helical" evidence="2">
    <location>
        <begin position="167"/>
        <end position="184"/>
    </location>
</feature>
<dbReference type="CDD" id="cd06257">
    <property type="entry name" value="DnaJ"/>
    <property type="match status" value="1"/>
</dbReference>
<feature type="domain" description="J" evidence="3">
    <location>
        <begin position="77"/>
        <end position="140"/>
    </location>
</feature>
<keyword evidence="2" id="KW-1133">Transmembrane helix</keyword>
<protein>
    <recommendedName>
        <fullName evidence="3">J domain-containing protein</fullName>
    </recommendedName>
</protein>
<dbReference type="PROSITE" id="PS50076">
    <property type="entry name" value="DNAJ_2"/>
    <property type="match status" value="1"/>
</dbReference>
<dbReference type="EMBL" id="JANBOH010000137">
    <property type="protein sequence ID" value="KAJ1644864.1"/>
    <property type="molecule type" value="Genomic_DNA"/>
</dbReference>
<evidence type="ECO:0000313" key="5">
    <source>
        <dbReference type="Proteomes" id="UP001145021"/>
    </source>
</evidence>
<name>A0A9W7XLL5_9FUNG</name>
<dbReference type="AlphaFoldDB" id="A0A9W7XLL5"/>
<comment type="caution">
    <text evidence="4">The sequence shown here is derived from an EMBL/GenBank/DDBJ whole genome shotgun (WGS) entry which is preliminary data.</text>
</comment>
<keyword evidence="2" id="KW-0472">Membrane</keyword>
<keyword evidence="5" id="KW-1185">Reference proteome</keyword>
<gene>
    <name evidence="4" type="ORF">LPJ64_003487</name>
</gene>
<feature type="transmembrane region" description="Helical" evidence="2">
    <location>
        <begin position="52"/>
        <end position="68"/>
    </location>
</feature>